<dbReference type="PANTHER" id="PTHR12858:SF2">
    <property type="entry name" value="RIBOSOME BIOGENESIS PROTEIN BMS1 HOMOLOG"/>
    <property type="match status" value="1"/>
</dbReference>
<keyword evidence="6" id="KW-0067">ATP-binding</keyword>
<feature type="region of interest" description="Disordered" evidence="11">
    <location>
        <begin position="371"/>
        <end position="399"/>
    </location>
</feature>
<feature type="compositionally biased region" description="Basic and acidic residues" evidence="11">
    <location>
        <begin position="658"/>
        <end position="683"/>
    </location>
</feature>
<evidence type="ECO:0000256" key="6">
    <source>
        <dbReference type="ARBA" id="ARBA00022840"/>
    </source>
</evidence>
<evidence type="ECO:0000256" key="11">
    <source>
        <dbReference type="SAM" id="MobiDB-lite"/>
    </source>
</evidence>
<dbReference type="SUPFAM" id="SSF52540">
    <property type="entry name" value="P-loop containing nucleoside triphosphate hydrolases"/>
    <property type="match status" value="1"/>
</dbReference>
<dbReference type="InterPro" id="IPR027417">
    <property type="entry name" value="P-loop_NTPase"/>
</dbReference>
<comment type="catalytic activity">
    <reaction evidence="9">
        <text>GTP + H2O = GDP + phosphate + H(+)</text>
        <dbReference type="Rhea" id="RHEA:19669"/>
        <dbReference type="ChEBI" id="CHEBI:15377"/>
        <dbReference type="ChEBI" id="CHEBI:15378"/>
        <dbReference type="ChEBI" id="CHEBI:37565"/>
        <dbReference type="ChEBI" id="CHEBI:43474"/>
        <dbReference type="ChEBI" id="CHEBI:58189"/>
    </reaction>
    <physiologicalReaction direction="left-to-right" evidence="9">
        <dbReference type="Rhea" id="RHEA:19670"/>
    </physiologicalReaction>
</comment>
<feature type="region of interest" description="Disordered" evidence="11">
    <location>
        <begin position="1164"/>
        <end position="1184"/>
    </location>
</feature>
<evidence type="ECO:0000256" key="2">
    <source>
        <dbReference type="ARBA" id="ARBA00022517"/>
    </source>
</evidence>
<feature type="compositionally biased region" description="Basic and acidic residues" evidence="11">
    <location>
        <begin position="492"/>
        <end position="504"/>
    </location>
</feature>
<keyword evidence="3" id="KW-0597">Phosphoprotein</keyword>
<dbReference type="Pfam" id="PF04950">
    <property type="entry name" value="RIBIOP_C"/>
    <property type="match status" value="1"/>
</dbReference>
<feature type="compositionally biased region" description="Basic and acidic residues" evidence="11">
    <location>
        <begin position="60"/>
        <end position="75"/>
    </location>
</feature>
<evidence type="ECO:0000256" key="9">
    <source>
        <dbReference type="ARBA" id="ARBA00049117"/>
    </source>
</evidence>
<dbReference type="PANTHER" id="PTHR12858">
    <property type="entry name" value="RIBOSOME BIOGENESIS PROTEIN"/>
    <property type="match status" value="1"/>
</dbReference>
<dbReference type="GO" id="GO:0005525">
    <property type="term" value="F:GTP binding"/>
    <property type="evidence" value="ECO:0007669"/>
    <property type="project" value="UniProtKB-KW"/>
</dbReference>
<dbReference type="GO" id="GO:0000462">
    <property type="term" value="P:maturation of SSU-rRNA from tricistronic rRNA transcript (SSU-rRNA, 5.8S rRNA, LSU-rRNA)"/>
    <property type="evidence" value="ECO:0007669"/>
    <property type="project" value="TreeGrafter"/>
</dbReference>
<feature type="compositionally biased region" description="Basic and acidic residues" evidence="11">
    <location>
        <begin position="474"/>
        <end position="485"/>
    </location>
</feature>
<organism evidence="13">
    <name type="scientific">Amorphochlora amoebiformis</name>
    <dbReference type="NCBI Taxonomy" id="1561963"/>
    <lineage>
        <taxon>Eukaryota</taxon>
        <taxon>Sar</taxon>
        <taxon>Rhizaria</taxon>
        <taxon>Cercozoa</taxon>
        <taxon>Chlorarachniophyceae</taxon>
        <taxon>Amorphochlora</taxon>
    </lineage>
</organism>
<dbReference type="GO" id="GO:0005524">
    <property type="term" value="F:ATP binding"/>
    <property type="evidence" value="ECO:0007669"/>
    <property type="project" value="UniProtKB-KW"/>
</dbReference>
<dbReference type="GO" id="GO:0000479">
    <property type="term" value="P:endonucleolytic cleavage of tricistronic rRNA transcript (SSU-rRNA, 5.8S rRNA, LSU-rRNA)"/>
    <property type="evidence" value="ECO:0007669"/>
    <property type="project" value="TreeGrafter"/>
</dbReference>
<dbReference type="GO" id="GO:0003924">
    <property type="term" value="F:GTPase activity"/>
    <property type="evidence" value="ECO:0007669"/>
    <property type="project" value="TreeGrafter"/>
</dbReference>
<proteinExistence type="inferred from homology"/>
<comment type="subcellular location">
    <subcellularLocation>
        <location evidence="1">Nucleus</location>
        <location evidence="1">Nucleolus</location>
    </subcellularLocation>
</comment>
<dbReference type="PROSITE" id="PS51714">
    <property type="entry name" value="G_BMS1"/>
    <property type="match status" value="1"/>
</dbReference>
<feature type="domain" description="Bms1-type G" evidence="12">
    <location>
        <begin position="81"/>
        <end position="245"/>
    </location>
</feature>
<feature type="compositionally biased region" description="Basic residues" evidence="11">
    <location>
        <begin position="18"/>
        <end position="30"/>
    </location>
</feature>
<dbReference type="InterPro" id="IPR037875">
    <property type="entry name" value="Bms1_N"/>
</dbReference>
<keyword evidence="8" id="KW-0539">Nucleus</keyword>
<sequence>MDASESHKAHRAPQAGPKAKKKKARSKKKRGVDEQPVKGRNPKAFTFSSVVRAKRYQQRNNDRAHRREHRPLADRLGADTPPLLVAVVGPKGVGKSLLVRCIIRHFTKQTIQETTGPITVVSGRKKRITLFECPCEINAMCDVAKIADLVLLLIDAHFGFEMEVFEFLNIIKTHGFPKIIGVLNHLDKFKKMAHVKEAKKTMKHRFWTEICHGAKLFYLSGLMNGKYLKREILNLCRFVSYTKHRPLVWRNTHGCVLADRYEDLTDENITDDNPKADRKICFYGYVRGTAIKPSQRLHLLGVGDFSITSVDVLPDPCPLPIHKKKTKHLNEKDRMLYAPLADVGNVLFDKDATYINLRPTHIRYSKRESIDFKGEEDDEEKKKDDDAARELAEARKRQIPDVLPSEKDLGEEQRMVKELQATRVELDEEIDAEPIQLFAGSNAILDAGEEAEKEENMEMEEEKTTGPAGILERMYTKEEKDADGRVRRKVVFKHEMKEQGHQMDSDADSEGDSEADLEDDDEEEEQDGQEIEDDEEENPWMVNGDVKPSGEEDDDDDFNAFGTQQSENKPSSYPEKDEMERNGEESLEDGEVLGQMSGKWRERIAERAQEMFAEGNKNLMTLVYGEEYKRRVRGLKEKKGKNNNANDEDNTDEDDDSEKSSDEDFFKIRRPKKAAEGIDREDQLNVPTEVGNWSDNEACEAIKDLFVTGDWSDPEAEDAEGLENLEGPIDAEDAEITVEGMDQDVDGAEGKEKLKKNFDAEYDAKKAGPEARGAEEENATTYMDQVKKQMEIQAALNEEAFADATIEEKLTHFGCSPGLYVRVEVDGIPCEFVKHFKRDMPCVLGALLPSEHSLGMLQVRIKKHRWHSRILKTNDPVIISLGWRRFQTLPIFSILDRNETRMRFLKYTPEHMHCIATFYGPVTMPNVGFCAFQRVGEKQASFRICATGTVLEMAKAFSIVKKLKLTGTPYKIHRNTAFIKGMFSSSLEAAKFNGAAIKTVSGIRGQIKKPVINTGAGSVGGAGPDGAFRATFEDKIKMSDIVFLRTWSRVEPEKFYNPVTSLLEKTASDWASVRPIRDIRRQDQIPIPQRADSQYREIVRKPVKFAPMRLPKNLEAALPFKSKPKLEVKRRNPTMEQRRKVVLEPEERQTRKLLQIINTVANERKAKREEAEARRKDKRNKKIAKEMEKFVIGNKEKRKARYIAQAREKAKRQRLAERRQSSKD</sequence>
<dbReference type="SMART" id="SM00785">
    <property type="entry name" value="AARP2CN"/>
    <property type="match status" value="1"/>
</dbReference>
<evidence type="ECO:0000259" key="12">
    <source>
        <dbReference type="PROSITE" id="PS51714"/>
    </source>
</evidence>
<dbReference type="CDD" id="cd01882">
    <property type="entry name" value="BMS1"/>
    <property type="match status" value="1"/>
</dbReference>
<protein>
    <recommendedName>
        <fullName evidence="12">Bms1-type G domain-containing protein</fullName>
    </recommendedName>
</protein>
<evidence type="ECO:0000313" key="13">
    <source>
        <dbReference type="EMBL" id="CAD8451777.1"/>
    </source>
</evidence>
<feature type="region of interest" description="Disordered" evidence="11">
    <location>
        <begin position="1"/>
        <end position="75"/>
    </location>
</feature>
<reference evidence="13" key="1">
    <citation type="submission" date="2021-01" db="EMBL/GenBank/DDBJ databases">
        <authorList>
            <person name="Corre E."/>
            <person name="Pelletier E."/>
            <person name="Niang G."/>
            <person name="Scheremetjew M."/>
            <person name="Finn R."/>
            <person name="Kale V."/>
            <person name="Holt S."/>
            <person name="Cochrane G."/>
            <person name="Meng A."/>
            <person name="Brown T."/>
            <person name="Cohen L."/>
        </authorList>
    </citation>
    <scope>NUCLEOTIDE SEQUENCE</scope>
    <source>
        <strain evidence="13">CCMP2058</strain>
    </source>
</reference>
<accession>A0A7S0DDW8</accession>
<keyword evidence="2" id="KW-0690">Ribosome biogenesis</keyword>
<evidence type="ECO:0000256" key="7">
    <source>
        <dbReference type="ARBA" id="ARBA00023134"/>
    </source>
</evidence>
<evidence type="ECO:0000256" key="1">
    <source>
        <dbReference type="ARBA" id="ARBA00004604"/>
    </source>
</evidence>
<feature type="compositionally biased region" description="Acidic residues" evidence="11">
    <location>
        <begin position="505"/>
        <end position="538"/>
    </location>
</feature>
<feature type="compositionally biased region" description="Basic and acidic residues" evidence="11">
    <location>
        <begin position="574"/>
        <end position="584"/>
    </location>
</feature>
<evidence type="ECO:0000256" key="4">
    <source>
        <dbReference type="ARBA" id="ARBA00022741"/>
    </source>
</evidence>
<feature type="compositionally biased region" description="Acidic residues" evidence="11">
    <location>
        <begin position="646"/>
        <end position="657"/>
    </location>
</feature>
<dbReference type="GO" id="GO:0032040">
    <property type="term" value="C:small-subunit processome"/>
    <property type="evidence" value="ECO:0007669"/>
    <property type="project" value="UniProtKB-ARBA"/>
</dbReference>
<keyword evidence="5" id="KW-0378">Hydrolase</keyword>
<evidence type="ECO:0000256" key="8">
    <source>
        <dbReference type="ARBA" id="ARBA00023242"/>
    </source>
</evidence>
<keyword evidence="7" id="KW-0342">GTP-binding</keyword>
<dbReference type="GO" id="GO:0034511">
    <property type="term" value="F:U3 snoRNA binding"/>
    <property type="evidence" value="ECO:0007669"/>
    <property type="project" value="TreeGrafter"/>
</dbReference>
<evidence type="ECO:0000256" key="3">
    <source>
        <dbReference type="ARBA" id="ARBA00022553"/>
    </source>
</evidence>
<feature type="region of interest" description="Disordered" evidence="11">
    <location>
        <begin position="634"/>
        <end position="692"/>
    </location>
</feature>
<dbReference type="InterPro" id="IPR039761">
    <property type="entry name" value="Bms1/Tsr1"/>
</dbReference>
<feature type="compositionally biased region" description="Basic and acidic residues" evidence="11">
    <location>
        <begin position="1164"/>
        <end position="1175"/>
    </location>
</feature>
<dbReference type="GO" id="GO:0005654">
    <property type="term" value="C:nucleoplasm"/>
    <property type="evidence" value="ECO:0007669"/>
    <property type="project" value="UniProtKB-ARBA"/>
</dbReference>
<dbReference type="SMART" id="SM01362">
    <property type="entry name" value="DUF663"/>
    <property type="match status" value="1"/>
</dbReference>
<feature type="compositionally biased region" description="Basic and acidic residues" evidence="11">
    <location>
        <begin position="380"/>
        <end position="399"/>
    </location>
</feature>
<dbReference type="Gene3D" id="3.40.50.300">
    <property type="entry name" value="P-loop containing nucleotide triphosphate hydrolases"/>
    <property type="match status" value="1"/>
</dbReference>
<gene>
    <name evidence="13" type="ORF">LAMO00422_LOCUS11099</name>
</gene>
<keyword evidence="4" id="KW-0547">Nucleotide-binding</keyword>
<comment type="similarity">
    <text evidence="10">Belongs to the TRAFAC class translation factor GTPase superfamily. Bms1-like GTPase family. BMS1 subfamily.</text>
</comment>
<dbReference type="Pfam" id="PF08142">
    <property type="entry name" value="AARP2CN"/>
    <property type="match status" value="1"/>
</dbReference>
<dbReference type="GO" id="GO:0030686">
    <property type="term" value="C:90S preribosome"/>
    <property type="evidence" value="ECO:0007669"/>
    <property type="project" value="TreeGrafter"/>
</dbReference>
<evidence type="ECO:0000256" key="10">
    <source>
        <dbReference type="ARBA" id="ARBA00061391"/>
    </source>
</evidence>
<evidence type="ECO:0000256" key="5">
    <source>
        <dbReference type="ARBA" id="ARBA00022801"/>
    </source>
</evidence>
<dbReference type="InterPro" id="IPR030387">
    <property type="entry name" value="G_Bms1/Tsr1_dom"/>
</dbReference>
<dbReference type="InterPro" id="IPR007034">
    <property type="entry name" value="BMS1_TSR1_C"/>
</dbReference>
<dbReference type="FunFam" id="3.40.50.300:FF:000105">
    <property type="entry name" value="BMS1 ribosome biogenesis factor"/>
    <property type="match status" value="1"/>
</dbReference>
<dbReference type="EMBL" id="HBEM01016137">
    <property type="protein sequence ID" value="CAD8451777.1"/>
    <property type="molecule type" value="Transcribed_RNA"/>
</dbReference>
<feature type="compositionally biased region" description="Acidic residues" evidence="11">
    <location>
        <begin position="451"/>
        <end position="461"/>
    </location>
</feature>
<name>A0A7S0DDW8_9EUKA</name>
<dbReference type="InterPro" id="IPR012948">
    <property type="entry name" value="AARP2CN"/>
</dbReference>
<dbReference type="AlphaFoldDB" id="A0A7S0DDW8"/>
<feature type="region of interest" description="Disordered" evidence="11">
    <location>
        <begin position="451"/>
        <end position="595"/>
    </location>
</feature>
<feature type="compositionally biased region" description="Polar residues" evidence="11">
    <location>
        <begin position="561"/>
        <end position="571"/>
    </location>
</feature>